<evidence type="ECO:0000256" key="4">
    <source>
        <dbReference type="ARBA" id="ARBA00023002"/>
    </source>
</evidence>
<evidence type="ECO:0000259" key="6">
    <source>
        <dbReference type="Pfam" id="PF05199"/>
    </source>
</evidence>
<dbReference type="GO" id="GO:0016614">
    <property type="term" value="F:oxidoreductase activity, acting on CH-OH group of donors"/>
    <property type="evidence" value="ECO:0007669"/>
    <property type="project" value="InterPro"/>
</dbReference>
<dbReference type="Pfam" id="PF05199">
    <property type="entry name" value="GMC_oxred_C"/>
    <property type="match status" value="1"/>
</dbReference>
<proteinExistence type="inferred from homology"/>
<dbReference type="PANTHER" id="PTHR46056">
    <property type="entry name" value="LONG-CHAIN-ALCOHOL OXIDASE"/>
    <property type="match status" value="1"/>
</dbReference>
<comment type="similarity">
    <text evidence="1">Belongs to the GMC oxidoreductase family.</text>
</comment>
<dbReference type="EMBL" id="WNZX01000007">
    <property type="protein sequence ID" value="MUG70995.1"/>
    <property type="molecule type" value="Genomic_DNA"/>
</dbReference>
<keyword evidence="2" id="KW-0285">Flavoprotein</keyword>
<dbReference type="InterPro" id="IPR000172">
    <property type="entry name" value="GMC_OxRdtase_N"/>
</dbReference>
<feature type="domain" description="Glucose-methanol-choline oxidoreductase N-terminal" evidence="5">
    <location>
        <begin position="148"/>
        <end position="337"/>
    </location>
</feature>
<reference evidence="7 8" key="1">
    <citation type="submission" date="2019-11" db="EMBL/GenBank/DDBJ databases">
        <title>Draft genome sequences of five Paenibacillus species of dairy origin.</title>
        <authorList>
            <person name="Olajide A.M."/>
            <person name="Chen S."/>
            <person name="Lapointe G."/>
        </authorList>
    </citation>
    <scope>NUCLEOTIDE SEQUENCE [LARGE SCALE GENOMIC DNA]</scope>
    <source>
        <strain evidence="7 8">2CS3</strain>
    </source>
</reference>
<sequence length="564" mass="62873">MTGRIDAIVVGLGASGGIVATELARAGLKVVGLEKGAFYKESDFQSKFDEIRYYRRSAIVPHMGKDPLTWRPNEGKAAVILPWASNKLGLGDPFQIPPSIGTGGGTISWGGAAFRFREKDFSMRSTVIERFSEAALPEDTTLVDWPLSYQELEPYYDRVEWEIGVSGCAGHMNGERLPGGNPFEASRTRGYPMPPMQRGSTDHLFADAAQRLGYHPFPTPTAIATVDYKGRSACTNCGFCHGYPCHVGAKISTHEIIKSAAEETGNLEIHPFVRVFRVNRDSTGRVKGVSYFDSEGKAIELEADIVILGCYALENARLLLASGINKNGQVGKHLMLHNFGWFTGILPYWTNPFMGSLQGGSVIDDFTSELIPDNEEGVLWGSPINTWTGDMQPLETAHGLPPHVPRWGKGFKDWMSENYRKLFRMYSQHSTLPSRRFYCDLDPVVKDQFGQPALRITHDWTEYDKKTVEYFMKIKRQIAQEMGMSEWWEDSPAPAYHVSVHDVGTHRMGWDPNSSVVSPFGEVHECEGLYAIGGGQFPTFPSYNPTETIMALAYMTADRLLNRI</sequence>
<keyword evidence="4" id="KW-0560">Oxidoreductase</keyword>
<dbReference type="InterPro" id="IPR007867">
    <property type="entry name" value="GMC_OxRtase_C"/>
</dbReference>
<accession>A0A7X2Z9T6</accession>
<dbReference type="PANTHER" id="PTHR46056:SF12">
    <property type="entry name" value="LONG-CHAIN-ALCOHOL OXIDASE"/>
    <property type="match status" value="1"/>
</dbReference>
<evidence type="ECO:0000259" key="5">
    <source>
        <dbReference type="Pfam" id="PF00732"/>
    </source>
</evidence>
<gene>
    <name evidence="7" type="ORF">GNP93_09915</name>
</gene>
<evidence type="ECO:0000256" key="2">
    <source>
        <dbReference type="ARBA" id="ARBA00022630"/>
    </source>
</evidence>
<dbReference type="RefSeq" id="WP_155614582.1">
    <property type="nucleotide sequence ID" value="NZ_WNZX01000007.1"/>
</dbReference>
<keyword evidence="8" id="KW-1185">Reference proteome</keyword>
<dbReference type="InterPro" id="IPR036188">
    <property type="entry name" value="FAD/NAD-bd_sf"/>
</dbReference>
<evidence type="ECO:0000313" key="7">
    <source>
        <dbReference type="EMBL" id="MUG70995.1"/>
    </source>
</evidence>
<evidence type="ECO:0000256" key="1">
    <source>
        <dbReference type="ARBA" id="ARBA00010790"/>
    </source>
</evidence>
<comment type="caution">
    <text evidence="7">The sequence shown here is derived from an EMBL/GenBank/DDBJ whole genome shotgun (WGS) entry which is preliminary data.</text>
</comment>
<dbReference type="GO" id="GO:0050660">
    <property type="term" value="F:flavin adenine dinucleotide binding"/>
    <property type="evidence" value="ECO:0007669"/>
    <property type="project" value="InterPro"/>
</dbReference>
<keyword evidence="3" id="KW-0274">FAD</keyword>
<protein>
    <submittedName>
        <fullName evidence="7">GMC family oxidoreductase</fullName>
    </submittedName>
</protein>
<name>A0A7X2Z9T6_9BACL</name>
<evidence type="ECO:0000256" key="3">
    <source>
        <dbReference type="ARBA" id="ARBA00022827"/>
    </source>
</evidence>
<feature type="domain" description="Glucose-methanol-choline oxidoreductase C-terminal" evidence="6">
    <location>
        <begin position="446"/>
        <end position="553"/>
    </location>
</feature>
<dbReference type="SUPFAM" id="SSF51905">
    <property type="entry name" value="FAD/NAD(P)-binding domain"/>
    <property type="match status" value="1"/>
</dbReference>
<dbReference type="Gene3D" id="3.50.50.60">
    <property type="entry name" value="FAD/NAD(P)-binding domain"/>
    <property type="match status" value="2"/>
</dbReference>
<organism evidence="7 8">
    <name type="scientific">Paenibacillus validus</name>
    <dbReference type="NCBI Taxonomy" id="44253"/>
    <lineage>
        <taxon>Bacteria</taxon>
        <taxon>Bacillati</taxon>
        <taxon>Bacillota</taxon>
        <taxon>Bacilli</taxon>
        <taxon>Bacillales</taxon>
        <taxon>Paenibacillaceae</taxon>
        <taxon>Paenibacillus</taxon>
    </lineage>
</organism>
<evidence type="ECO:0000313" key="8">
    <source>
        <dbReference type="Proteomes" id="UP000450917"/>
    </source>
</evidence>
<dbReference type="AlphaFoldDB" id="A0A7X2Z9T6"/>
<dbReference type="Proteomes" id="UP000450917">
    <property type="component" value="Unassembled WGS sequence"/>
</dbReference>
<dbReference type="Pfam" id="PF00732">
    <property type="entry name" value="GMC_oxred_N"/>
    <property type="match status" value="1"/>
</dbReference>